<comment type="similarity">
    <text evidence="2">Belongs to the NAD(P)-dependent epimerase/dehydratase family. GDP-mannose 4,6-dehydratase subfamily.</text>
</comment>
<evidence type="ECO:0000313" key="6">
    <source>
        <dbReference type="EMBL" id="TFB79457.1"/>
    </source>
</evidence>
<comment type="caution">
    <text evidence="6">The sequence shown here is derived from an EMBL/GenBank/DDBJ whole genome shotgun (WGS) entry which is preliminary data.</text>
</comment>
<evidence type="ECO:0000259" key="5">
    <source>
        <dbReference type="Pfam" id="PF16363"/>
    </source>
</evidence>
<evidence type="ECO:0000256" key="4">
    <source>
        <dbReference type="ARBA" id="ARBA00023239"/>
    </source>
</evidence>
<dbReference type="Proteomes" id="UP000298488">
    <property type="component" value="Unassembled WGS sequence"/>
</dbReference>
<keyword evidence="7" id="KW-1185">Reference proteome</keyword>
<dbReference type="RefSeq" id="WP_104095329.1">
    <property type="nucleotide sequence ID" value="NZ_JACHBP010000001.1"/>
</dbReference>
<dbReference type="InterPro" id="IPR006368">
    <property type="entry name" value="GDP_Man_deHydtase"/>
</dbReference>
<dbReference type="GO" id="GO:0042351">
    <property type="term" value="P:'de novo' GDP-L-fucose biosynthetic process"/>
    <property type="evidence" value="ECO:0007669"/>
    <property type="project" value="TreeGrafter"/>
</dbReference>
<feature type="domain" description="NAD(P)-binding" evidence="5">
    <location>
        <begin position="5"/>
        <end position="302"/>
    </location>
</feature>
<evidence type="ECO:0000256" key="2">
    <source>
        <dbReference type="ARBA" id="ARBA00009263"/>
    </source>
</evidence>
<dbReference type="GO" id="GO:0008446">
    <property type="term" value="F:GDP-mannose 4,6-dehydratase activity"/>
    <property type="evidence" value="ECO:0007669"/>
    <property type="project" value="UniProtKB-EC"/>
</dbReference>
<name>A0A4R8VC97_9MICO</name>
<evidence type="ECO:0000313" key="7">
    <source>
        <dbReference type="Proteomes" id="UP000298488"/>
    </source>
</evidence>
<keyword evidence="4" id="KW-0456">Lyase</keyword>
<dbReference type="Pfam" id="PF16363">
    <property type="entry name" value="GDP_Man_Dehyd"/>
    <property type="match status" value="1"/>
</dbReference>
<evidence type="ECO:0000256" key="1">
    <source>
        <dbReference type="ARBA" id="ARBA00001937"/>
    </source>
</evidence>
<dbReference type="EMBL" id="SOFI01000003">
    <property type="protein sequence ID" value="TFB79457.1"/>
    <property type="molecule type" value="Genomic_DNA"/>
</dbReference>
<dbReference type="PANTHER" id="PTHR43715:SF1">
    <property type="entry name" value="GDP-MANNOSE 4,6 DEHYDRATASE"/>
    <property type="match status" value="1"/>
</dbReference>
<sequence length="314" mass="33341">MPVAFITGVTGQDGTYLARALLEEGIDVHGLVRPGSTAPVEAGVTVHVADVRDAKSLTGIIAELQPQVLYHLAGQTSVGASWNGVLDTVQNTGEPVATILAALASSSPDTRLINASSAEIFGLAGAPQDESTPVSPVSPYGAAKALGHFLVAGFRARGLHASSVILYNHESPLRSERFVTGKIAASVARIHAGRQEELLLGDLSSERDWGWAPDYVDAMRLAARQDQPQDFVIGTGVSHSIRDFVVAAFAEIGVDDWEALVRTDTSLLRPADPATQRANNTKAREVLGWAPTMQFQEIVAAMVRHHLATLNRSS</sequence>
<dbReference type="InterPro" id="IPR036291">
    <property type="entry name" value="NAD(P)-bd_dom_sf"/>
</dbReference>
<comment type="cofactor">
    <cofactor evidence="1">
        <name>NADP(+)</name>
        <dbReference type="ChEBI" id="CHEBI:58349"/>
    </cofactor>
</comment>
<gene>
    <name evidence="6" type="ORF">E3N84_04955</name>
</gene>
<dbReference type="InterPro" id="IPR016040">
    <property type="entry name" value="NAD(P)-bd_dom"/>
</dbReference>
<dbReference type="CDD" id="cd05260">
    <property type="entry name" value="GDP_MD_SDR_e"/>
    <property type="match status" value="1"/>
</dbReference>
<reference evidence="6 7" key="1">
    <citation type="submission" date="2019-03" db="EMBL/GenBank/DDBJ databases">
        <title>Genomics of glacier-inhabiting Cryobacterium strains.</title>
        <authorList>
            <person name="Liu Q."/>
            <person name="Xin Y.-H."/>
        </authorList>
    </citation>
    <scope>NUCLEOTIDE SEQUENCE [LARGE SCALE GENOMIC DNA]</scope>
    <source>
        <strain evidence="6 7">CGMCC 1.10440</strain>
    </source>
</reference>
<evidence type="ECO:0000256" key="3">
    <source>
        <dbReference type="ARBA" id="ARBA00011989"/>
    </source>
</evidence>
<organism evidence="6 7">
    <name type="scientific">Terrimesophilobacter mesophilus</name>
    <dbReference type="NCBI Taxonomy" id="433647"/>
    <lineage>
        <taxon>Bacteria</taxon>
        <taxon>Bacillati</taxon>
        <taxon>Actinomycetota</taxon>
        <taxon>Actinomycetes</taxon>
        <taxon>Micrococcales</taxon>
        <taxon>Microbacteriaceae</taxon>
        <taxon>Terrimesophilobacter</taxon>
    </lineage>
</organism>
<protein>
    <recommendedName>
        <fullName evidence="3">GDP-mannose 4,6-dehydratase</fullName>
        <ecNumber evidence="3">4.2.1.47</ecNumber>
    </recommendedName>
</protein>
<dbReference type="Gene3D" id="3.90.25.10">
    <property type="entry name" value="UDP-galactose 4-epimerase, domain 1"/>
    <property type="match status" value="1"/>
</dbReference>
<dbReference type="PANTHER" id="PTHR43715">
    <property type="entry name" value="GDP-MANNOSE 4,6-DEHYDRATASE"/>
    <property type="match status" value="1"/>
</dbReference>
<accession>A0A4R8VC97</accession>
<dbReference type="SUPFAM" id="SSF51735">
    <property type="entry name" value="NAD(P)-binding Rossmann-fold domains"/>
    <property type="match status" value="1"/>
</dbReference>
<dbReference type="EC" id="4.2.1.47" evidence="3"/>
<dbReference type="OrthoDB" id="9779041at2"/>
<dbReference type="AlphaFoldDB" id="A0A4R8VC97"/>
<proteinExistence type="inferred from homology"/>
<dbReference type="Gene3D" id="3.40.50.720">
    <property type="entry name" value="NAD(P)-binding Rossmann-like Domain"/>
    <property type="match status" value="1"/>
</dbReference>